<dbReference type="AlphaFoldDB" id="A0A0U4PDJ7"/>
<dbReference type="EMBL" id="CP013987">
    <property type="protein sequence ID" value="ALZ86863.1"/>
    <property type="molecule type" value="Genomic_DNA"/>
</dbReference>
<evidence type="ECO:0000256" key="5">
    <source>
        <dbReference type="ARBA" id="ARBA00023136"/>
    </source>
</evidence>
<feature type="transmembrane region" description="Helical" evidence="6">
    <location>
        <begin position="342"/>
        <end position="362"/>
    </location>
</feature>
<feature type="transmembrane region" description="Helical" evidence="6">
    <location>
        <begin position="147"/>
        <end position="166"/>
    </location>
</feature>
<evidence type="ECO:0000313" key="9">
    <source>
        <dbReference type="Proteomes" id="UP000064137"/>
    </source>
</evidence>
<name>A0A0U4PDJ7_9PSED</name>
<sequence length="381" mass="39203">MTGFICIMTETLPAGLLPEVAQGLGVSNALAGQSVTAYAAGSLVAAIPLTMATAHWRRRHVLLATILGFLLFNTLTALSTHYLLTLVARFAAGAAAGLAWSLLAGYARRMVAPRLQGKAMAMAMIGTPIALSLGVPLGTWLGGLLGWRLAFATMSALTLGLIVWVVAKVPDYPGQTEGQRLPLRQVLATPGIRAILAVVFTWMLAHNVLYTYIAPFVAQAGLGDRVDLVLLTFGAASLLGIWITGRIVDHSLRRAVLISLATFASIAVILGLSHDSATAQYLGIFVWGLTFGGAATLLQTALADTAGAGADAALAMNVVTWNSAIAGAGVLGGVLLETAGPQALIWAVLVLSLAALAIATAARHHGFPAGARATGAPVLGH</sequence>
<evidence type="ECO:0000256" key="6">
    <source>
        <dbReference type="SAM" id="Phobius"/>
    </source>
</evidence>
<evidence type="ECO:0000256" key="4">
    <source>
        <dbReference type="ARBA" id="ARBA00022989"/>
    </source>
</evidence>
<comment type="subcellular location">
    <subcellularLocation>
        <location evidence="1">Cell membrane</location>
        <topology evidence="1">Multi-pass membrane protein</topology>
    </subcellularLocation>
</comment>
<dbReference type="KEGG" id="por:APT59_12875"/>
<evidence type="ECO:0000313" key="8">
    <source>
        <dbReference type="EMBL" id="ALZ86863.1"/>
    </source>
</evidence>
<feature type="transmembrane region" description="Helical" evidence="6">
    <location>
        <begin position="90"/>
        <end position="107"/>
    </location>
</feature>
<proteinExistence type="predicted"/>
<keyword evidence="2" id="KW-1003">Cell membrane</keyword>
<evidence type="ECO:0000259" key="7">
    <source>
        <dbReference type="PROSITE" id="PS50850"/>
    </source>
</evidence>
<dbReference type="GO" id="GO:0022857">
    <property type="term" value="F:transmembrane transporter activity"/>
    <property type="evidence" value="ECO:0007669"/>
    <property type="project" value="InterPro"/>
</dbReference>
<feature type="transmembrane region" description="Helical" evidence="6">
    <location>
        <begin position="119"/>
        <end position="141"/>
    </location>
</feature>
<feature type="transmembrane region" description="Helical" evidence="6">
    <location>
        <begin position="225"/>
        <end position="243"/>
    </location>
</feature>
<dbReference type="PROSITE" id="PS50850">
    <property type="entry name" value="MFS"/>
    <property type="match status" value="1"/>
</dbReference>
<reference evidence="8 9" key="1">
    <citation type="submission" date="2016-01" db="EMBL/GenBank/DDBJ databases">
        <title>Annotation of Pseudomonas oryzihabitans USDA-ARS-USMARC-56511.</title>
        <authorList>
            <person name="Harhay G.P."/>
            <person name="Harhay D.M."/>
            <person name="Smith T.P.L."/>
            <person name="Bono J.L."/>
            <person name="Heaton M.P."/>
            <person name="Clawson M.L."/>
            <person name="Chitko-Mckown C.G."/>
            <person name="Capik S.F."/>
            <person name="DeDonder K.D."/>
            <person name="Apley M.D."/>
            <person name="Lubbers B.V."/>
            <person name="White B.J."/>
            <person name="Larson R.L."/>
        </authorList>
    </citation>
    <scope>NUCLEOTIDE SEQUENCE [LARGE SCALE GENOMIC DNA]</scope>
    <source>
        <strain evidence="8 9">USDA-ARS-USMARC-56511</strain>
    </source>
</reference>
<gene>
    <name evidence="8" type="ORF">APT59_12875</name>
</gene>
<dbReference type="InterPro" id="IPR020846">
    <property type="entry name" value="MFS_dom"/>
</dbReference>
<protein>
    <submittedName>
        <fullName evidence="8">MFS transporter</fullName>
    </submittedName>
</protein>
<dbReference type="Pfam" id="PF07690">
    <property type="entry name" value="MFS_1"/>
    <property type="match status" value="1"/>
</dbReference>
<accession>A0A0U4PDJ7</accession>
<dbReference type="InterPro" id="IPR036259">
    <property type="entry name" value="MFS_trans_sf"/>
</dbReference>
<evidence type="ECO:0000256" key="2">
    <source>
        <dbReference type="ARBA" id="ARBA00022475"/>
    </source>
</evidence>
<feature type="transmembrane region" description="Helical" evidence="6">
    <location>
        <begin position="279"/>
        <end position="302"/>
    </location>
</feature>
<organism evidence="8 9">
    <name type="scientific">Pseudomonas oryzihabitans</name>
    <dbReference type="NCBI Taxonomy" id="47885"/>
    <lineage>
        <taxon>Bacteria</taxon>
        <taxon>Pseudomonadati</taxon>
        <taxon>Pseudomonadota</taxon>
        <taxon>Gammaproteobacteria</taxon>
        <taxon>Pseudomonadales</taxon>
        <taxon>Pseudomonadaceae</taxon>
        <taxon>Pseudomonas</taxon>
    </lineage>
</organism>
<dbReference type="CDD" id="cd17324">
    <property type="entry name" value="MFS_NepI_like"/>
    <property type="match status" value="1"/>
</dbReference>
<dbReference type="Gene3D" id="1.20.1250.20">
    <property type="entry name" value="MFS general substrate transporter like domains"/>
    <property type="match status" value="1"/>
</dbReference>
<feature type="transmembrane region" description="Helical" evidence="6">
    <location>
        <begin position="186"/>
        <end position="205"/>
    </location>
</feature>
<feature type="transmembrane region" description="Helical" evidence="6">
    <location>
        <begin position="314"/>
        <end position="336"/>
    </location>
</feature>
<dbReference type="RefSeq" id="WP_059316896.1">
    <property type="nucleotide sequence ID" value="NZ_CP013987.1"/>
</dbReference>
<dbReference type="SUPFAM" id="SSF103473">
    <property type="entry name" value="MFS general substrate transporter"/>
    <property type="match status" value="1"/>
</dbReference>
<evidence type="ECO:0000256" key="1">
    <source>
        <dbReference type="ARBA" id="ARBA00004651"/>
    </source>
</evidence>
<keyword evidence="3 6" id="KW-0812">Transmembrane</keyword>
<feature type="domain" description="Major facilitator superfamily (MFS) profile" evidence="7">
    <location>
        <begin position="1"/>
        <end position="365"/>
    </location>
</feature>
<dbReference type="PANTHER" id="PTHR43124">
    <property type="entry name" value="PURINE EFFLUX PUMP PBUE"/>
    <property type="match status" value="1"/>
</dbReference>
<keyword evidence="4 6" id="KW-1133">Transmembrane helix</keyword>
<dbReference type="OrthoDB" id="2810795at2"/>
<feature type="transmembrane region" description="Helical" evidence="6">
    <location>
        <begin position="255"/>
        <end position="273"/>
    </location>
</feature>
<evidence type="ECO:0000256" key="3">
    <source>
        <dbReference type="ARBA" id="ARBA00022692"/>
    </source>
</evidence>
<dbReference type="Proteomes" id="UP000064137">
    <property type="component" value="Chromosome"/>
</dbReference>
<dbReference type="GO" id="GO:0005886">
    <property type="term" value="C:plasma membrane"/>
    <property type="evidence" value="ECO:0007669"/>
    <property type="project" value="UniProtKB-SubCell"/>
</dbReference>
<feature type="transmembrane region" description="Helical" evidence="6">
    <location>
        <begin position="61"/>
        <end position="84"/>
    </location>
</feature>
<dbReference type="InterPro" id="IPR011701">
    <property type="entry name" value="MFS"/>
</dbReference>
<keyword evidence="5 6" id="KW-0472">Membrane</keyword>
<dbReference type="PANTHER" id="PTHR43124:SF3">
    <property type="entry name" value="CHLORAMPHENICOL EFFLUX PUMP RV0191"/>
    <property type="match status" value="1"/>
</dbReference>
<dbReference type="InterPro" id="IPR050189">
    <property type="entry name" value="MFS_Efflux_Transporters"/>
</dbReference>